<feature type="domain" description="Microbial-type PARG catalytic" evidence="1">
    <location>
        <begin position="59"/>
        <end position="159"/>
    </location>
</feature>
<dbReference type="SUPFAM" id="SSF52949">
    <property type="entry name" value="Macro domain-like"/>
    <property type="match status" value="1"/>
</dbReference>
<dbReference type="InterPro" id="IPR043472">
    <property type="entry name" value="Macro_dom-like"/>
</dbReference>
<dbReference type="GeneID" id="19322227"/>
<evidence type="ECO:0000313" key="2">
    <source>
        <dbReference type="EMBL" id="EOO02425.1"/>
    </source>
</evidence>
<dbReference type="EMBL" id="KB932919">
    <property type="protein sequence ID" value="EOO02425.1"/>
    <property type="molecule type" value="Genomic_DNA"/>
</dbReference>
<dbReference type="AlphaFoldDB" id="R8BT29"/>
<dbReference type="HOGENOM" id="CLU_024412_0_0_1"/>
<dbReference type="InterPro" id="IPR019261">
    <property type="entry name" value="PARG_cat_microbial"/>
</dbReference>
<protein>
    <submittedName>
        <fullName evidence="2">Putative mitochondrial chaperone bcs1 protein</fullName>
    </submittedName>
</protein>
<dbReference type="PANTHER" id="PTHR35596:SF1">
    <property type="entry name" value="MICROBIAL-TYPE PARG CATALYTIC DOMAIN-CONTAINING PROTEIN"/>
    <property type="match status" value="1"/>
</dbReference>
<dbReference type="Gene3D" id="3.40.220.10">
    <property type="entry name" value="Leucine Aminopeptidase, subunit E, domain 1"/>
    <property type="match status" value="1"/>
</dbReference>
<gene>
    <name evidence="2" type="ORF">UCRPA7_2018</name>
</gene>
<dbReference type="KEGG" id="tmn:UCRPA7_2018"/>
<name>R8BT29_PHAM7</name>
<reference evidence="3" key="1">
    <citation type="journal article" date="2013" name="Genome Announc.">
        <title>Draft genome sequence of the ascomycete Phaeoacremonium aleophilum strain UCR-PA7, a causal agent of the esca disease complex in grapevines.</title>
        <authorList>
            <person name="Blanco-Ulate B."/>
            <person name="Rolshausen P."/>
            <person name="Cantu D."/>
        </authorList>
    </citation>
    <scope>NUCLEOTIDE SEQUENCE [LARGE SCALE GENOMIC DNA]</scope>
    <source>
        <strain evidence="3">UCR-PA7</strain>
    </source>
</reference>
<keyword evidence="3" id="KW-1185">Reference proteome</keyword>
<organism evidence="2 3">
    <name type="scientific">Phaeoacremonium minimum (strain UCR-PA7)</name>
    <name type="common">Esca disease fungus</name>
    <name type="synonym">Togninia minima</name>
    <dbReference type="NCBI Taxonomy" id="1286976"/>
    <lineage>
        <taxon>Eukaryota</taxon>
        <taxon>Fungi</taxon>
        <taxon>Dikarya</taxon>
        <taxon>Ascomycota</taxon>
        <taxon>Pezizomycotina</taxon>
        <taxon>Sordariomycetes</taxon>
        <taxon>Sordariomycetidae</taxon>
        <taxon>Togniniales</taxon>
        <taxon>Togniniaceae</taxon>
        <taxon>Phaeoacremonium</taxon>
    </lineage>
</organism>
<evidence type="ECO:0000313" key="3">
    <source>
        <dbReference type="Proteomes" id="UP000014074"/>
    </source>
</evidence>
<evidence type="ECO:0000259" key="1">
    <source>
        <dbReference type="Pfam" id="PF10021"/>
    </source>
</evidence>
<dbReference type="InterPro" id="IPR012664">
    <property type="entry name" value="CHP02452"/>
</dbReference>
<dbReference type="eggNOG" id="ENOG502RY8X">
    <property type="taxonomic scope" value="Eukaryota"/>
</dbReference>
<sequence length="303" mass="33087">MMSQKSIRLPKKLSAARQALANVAKETKAVLPGILQDIPHIHADESEVWSVDALPALDVSNRPNYPQNAAVKVINEDTFNAALDLAALHKAPNPTDRGARVAVLNFASDIHPGGGWLNGAVAQEEALCYRSSLSLSLHKRYYPIAARQGLYTPDVVVIRSAMSNHHALLTPETKPADLPVVSVVSIAAIRNPPYKKVSITKGDSTPTTKVVFVKPGDRELTKDKMRLTLRISAYKGHSLLVLGALGCGAFHGPVEDIADCWAEVLKEDEFAGGWWKEVWFAVYDKHDEGNFEIFKNRIGGLLV</sequence>
<dbReference type="RefSeq" id="XP_007912786.1">
    <property type="nucleotide sequence ID" value="XM_007914595.1"/>
</dbReference>
<dbReference type="Pfam" id="PF10021">
    <property type="entry name" value="PARG_cat_microb"/>
    <property type="match status" value="1"/>
</dbReference>
<dbReference type="Proteomes" id="UP000014074">
    <property type="component" value="Unassembled WGS sequence"/>
</dbReference>
<dbReference type="NCBIfam" id="TIGR02452">
    <property type="entry name" value="TIGR02452 family protein"/>
    <property type="match status" value="1"/>
</dbReference>
<proteinExistence type="predicted"/>
<dbReference type="PANTHER" id="PTHR35596">
    <property type="entry name" value="DUF2263 DOMAIN-CONTAINING PROTEIN"/>
    <property type="match status" value="1"/>
</dbReference>
<dbReference type="OrthoDB" id="9985428at2759"/>
<accession>R8BT29</accession>